<organism evidence="6 7">
    <name type="scientific">Asbolus verrucosus</name>
    <name type="common">Desert ironclad beetle</name>
    <dbReference type="NCBI Taxonomy" id="1661398"/>
    <lineage>
        <taxon>Eukaryota</taxon>
        <taxon>Metazoa</taxon>
        <taxon>Ecdysozoa</taxon>
        <taxon>Arthropoda</taxon>
        <taxon>Hexapoda</taxon>
        <taxon>Insecta</taxon>
        <taxon>Pterygota</taxon>
        <taxon>Neoptera</taxon>
        <taxon>Endopterygota</taxon>
        <taxon>Coleoptera</taxon>
        <taxon>Polyphaga</taxon>
        <taxon>Cucujiformia</taxon>
        <taxon>Tenebrionidae</taxon>
        <taxon>Pimeliinae</taxon>
        <taxon>Asbolus</taxon>
    </lineage>
</organism>
<evidence type="ECO:0000256" key="2">
    <source>
        <dbReference type="ARBA" id="ARBA00022737"/>
    </source>
</evidence>
<keyword evidence="2" id="KW-0677">Repeat</keyword>
<name>A0A482WBG2_ASBVE</name>
<dbReference type="GO" id="GO:0031124">
    <property type="term" value="P:mRNA 3'-end processing"/>
    <property type="evidence" value="ECO:0007669"/>
    <property type="project" value="InterPro"/>
</dbReference>
<dbReference type="SUPFAM" id="SSF48452">
    <property type="entry name" value="TPR-like"/>
    <property type="match status" value="1"/>
</dbReference>
<evidence type="ECO:0000256" key="4">
    <source>
        <dbReference type="SAM" id="MobiDB-lite"/>
    </source>
</evidence>
<accession>A0A482WBG2</accession>
<dbReference type="PANTHER" id="PTHR19980:SF0">
    <property type="entry name" value="CLEAVAGE STIMULATION FACTOR SUBUNIT 3"/>
    <property type="match status" value="1"/>
</dbReference>
<keyword evidence="7" id="KW-1185">Reference proteome</keyword>
<comment type="subcellular location">
    <subcellularLocation>
        <location evidence="1">Nucleus</location>
    </subcellularLocation>
</comment>
<dbReference type="Gene3D" id="1.25.40.10">
    <property type="entry name" value="Tetratricopeptide repeat domain"/>
    <property type="match status" value="1"/>
</dbReference>
<dbReference type="Pfam" id="PF05843">
    <property type="entry name" value="Suf"/>
    <property type="match status" value="1"/>
</dbReference>
<gene>
    <name evidence="6" type="ORF">BDFB_009315</name>
</gene>
<reference evidence="6 7" key="1">
    <citation type="submission" date="2017-03" db="EMBL/GenBank/DDBJ databases">
        <title>Genome of the blue death feigning beetle - Asbolus verrucosus.</title>
        <authorList>
            <person name="Rider S.D."/>
        </authorList>
    </citation>
    <scope>NUCLEOTIDE SEQUENCE [LARGE SCALE GENOMIC DNA]</scope>
    <source>
        <strain evidence="6">Butters</strain>
        <tissue evidence="6">Head and leg muscle</tissue>
    </source>
</reference>
<dbReference type="EMBL" id="QDEB01014846">
    <property type="protein sequence ID" value="RZC41708.1"/>
    <property type="molecule type" value="Genomic_DNA"/>
</dbReference>
<feature type="region of interest" description="Disordered" evidence="4">
    <location>
        <begin position="437"/>
        <end position="465"/>
    </location>
</feature>
<dbReference type="SMART" id="SM00386">
    <property type="entry name" value="HAT"/>
    <property type="match status" value="6"/>
</dbReference>
<dbReference type="Proteomes" id="UP000292052">
    <property type="component" value="Unassembled WGS sequence"/>
</dbReference>
<feature type="non-terminal residue" evidence="6">
    <location>
        <position position="1"/>
    </location>
</feature>
<comment type="caution">
    <text evidence="6">The sequence shown here is derived from an EMBL/GenBank/DDBJ whole genome shotgun (WGS) entry which is preliminary data.</text>
</comment>
<sequence>VELWQKYIAWEKSNPLRTEDTALLTKRVVFALEQCLLCLGHHPDIWYQAAQFLEYSCKILAEKGDVNASKLFSEEAANMFERATGSLLNKNMLLYFAYADYEEGRLKYEKVHQIYQKYLEIEDTDPTLAYIQYMKFARRAEGIKSARAVFKRAREDNRSKYHIFVCAALMEYYCSKDKNIAFRIFELGLKKFGDIPEYITCYIDYLSHLNEDNNTRVLFERVLSSGSLEPEKSVDIWNRFLEFECNIGDLQSIVKVEKRRSEVLSKIKEFEGKETAQLVDRYKFLDLYPCSATELKSIGYTEVINITGAGKNHILQSIINSDADAPLPIPDYSQMIPYKPKSNPLPGEHPVPGGSFPHPPVAAHLCTLLPPPACFRGPFVNVDLLMDIFNRIHLPDSVPQPSENGGDVRLFDLAKSVHWIVEEGGGVGIKRKKRLGLSLDGSDDEDMPLPPSNDIYRQRQQKRVK</sequence>
<dbReference type="GO" id="GO:0003729">
    <property type="term" value="F:mRNA binding"/>
    <property type="evidence" value="ECO:0007669"/>
    <property type="project" value="TreeGrafter"/>
</dbReference>
<evidence type="ECO:0000313" key="7">
    <source>
        <dbReference type="Proteomes" id="UP000292052"/>
    </source>
</evidence>
<keyword evidence="3" id="KW-0539">Nucleus</keyword>
<dbReference type="InterPro" id="IPR045243">
    <property type="entry name" value="Rna14-like"/>
</dbReference>
<feature type="domain" description="Suppressor of forked" evidence="5">
    <location>
        <begin position="1"/>
        <end position="295"/>
    </location>
</feature>
<dbReference type="STRING" id="1661398.A0A482WBG2"/>
<dbReference type="InterPro" id="IPR011990">
    <property type="entry name" value="TPR-like_helical_dom_sf"/>
</dbReference>
<dbReference type="FunFam" id="1.25.40.10:FF:002655">
    <property type="entry name" value="Cleavage stimulation factor subunit 3"/>
    <property type="match status" value="1"/>
</dbReference>
<protein>
    <submittedName>
        <fullName evidence="6">Protein suppressor of forked</fullName>
    </submittedName>
</protein>
<evidence type="ECO:0000256" key="1">
    <source>
        <dbReference type="ARBA" id="ARBA00004123"/>
    </source>
</evidence>
<evidence type="ECO:0000259" key="5">
    <source>
        <dbReference type="Pfam" id="PF05843"/>
    </source>
</evidence>
<dbReference type="OrthoDB" id="26282at2759"/>
<evidence type="ECO:0000313" key="6">
    <source>
        <dbReference type="EMBL" id="RZC41708.1"/>
    </source>
</evidence>
<dbReference type="InterPro" id="IPR003107">
    <property type="entry name" value="HAT"/>
</dbReference>
<proteinExistence type="predicted"/>
<dbReference type="AlphaFoldDB" id="A0A482WBG2"/>
<evidence type="ECO:0000256" key="3">
    <source>
        <dbReference type="ARBA" id="ARBA00023242"/>
    </source>
</evidence>
<dbReference type="GO" id="GO:0005634">
    <property type="term" value="C:nucleus"/>
    <property type="evidence" value="ECO:0007669"/>
    <property type="project" value="UniProtKB-SubCell"/>
</dbReference>
<dbReference type="InterPro" id="IPR008847">
    <property type="entry name" value="Suf"/>
</dbReference>
<dbReference type="PANTHER" id="PTHR19980">
    <property type="entry name" value="RNA CLEAVAGE STIMULATION FACTOR"/>
    <property type="match status" value="1"/>
</dbReference>